<dbReference type="EMBL" id="JARKNE010000009">
    <property type="protein sequence ID" value="KAK5802888.1"/>
    <property type="molecule type" value="Genomic_DNA"/>
</dbReference>
<sequence length="193" mass="22868">MDRPVITGSAIVLSKVTLIPITIEEGLGQVRSWWNHGSSYVGMPEDLEDIRLLLDQRSKSEDVKMPLVVYATVEMHESDRVLRQFGWRQQIPPPSQDMKELHKVDMQGKDNTDWLVWHKEHIEVWDRKMQSIPIREQFFSMDTAATDDYLAWFRTTDKLYMLSPEERSWQIRVKRSRQMPEHTRKEYDCTTSS</sequence>
<feature type="domain" description="Aminotransferase-like plant mobile" evidence="1">
    <location>
        <begin position="64"/>
        <end position="154"/>
    </location>
</feature>
<keyword evidence="3" id="KW-1185">Reference proteome</keyword>
<dbReference type="Pfam" id="PF10536">
    <property type="entry name" value="PMD"/>
    <property type="match status" value="1"/>
</dbReference>
<proteinExistence type="predicted"/>
<gene>
    <name evidence="2" type="ORF">PVK06_030516</name>
</gene>
<evidence type="ECO:0000313" key="3">
    <source>
        <dbReference type="Proteomes" id="UP001358586"/>
    </source>
</evidence>
<dbReference type="InterPro" id="IPR019557">
    <property type="entry name" value="AminoTfrase-like_pln_mobile"/>
</dbReference>
<name>A0ABR0NNH9_GOSAR</name>
<reference evidence="2 3" key="1">
    <citation type="submission" date="2023-03" db="EMBL/GenBank/DDBJ databases">
        <title>WGS of Gossypium arboreum.</title>
        <authorList>
            <person name="Yu D."/>
        </authorList>
    </citation>
    <scope>NUCLEOTIDE SEQUENCE [LARGE SCALE GENOMIC DNA]</scope>
    <source>
        <tissue evidence="2">Leaf</tissue>
    </source>
</reference>
<organism evidence="2 3">
    <name type="scientific">Gossypium arboreum</name>
    <name type="common">Tree cotton</name>
    <name type="synonym">Gossypium nanking</name>
    <dbReference type="NCBI Taxonomy" id="29729"/>
    <lineage>
        <taxon>Eukaryota</taxon>
        <taxon>Viridiplantae</taxon>
        <taxon>Streptophyta</taxon>
        <taxon>Embryophyta</taxon>
        <taxon>Tracheophyta</taxon>
        <taxon>Spermatophyta</taxon>
        <taxon>Magnoliopsida</taxon>
        <taxon>eudicotyledons</taxon>
        <taxon>Gunneridae</taxon>
        <taxon>Pentapetalae</taxon>
        <taxon>rosids</taxon>
        <taxon>malvids</taxon>
        <taxon>Malvales</taxon>
        <taxon>Malvaceae</taxon>
        <taxon>Malvoideae</taxon>
        <taxon>Gossypium</taxon>
    </lineage>
</organism>
<comment type="caution">
    <text evidence="2">The sequence shown here is derived from an EMBL/GenBank/DDBJ whole genome shotgun (WGS) entry which is preliminary data.</text>
</comment>
<accession>A0ABR0NNH9</accession>
<evidence type="ECO:0000259" key="1">
    <source>
        <dbReference type="Pfam" id="PF10536"/>
    </source>
</evidence>
<evidence type="ECO:0000313" key="2">
    <source>
        <dbReference type="EMBL" id="KAK5802888.1"/>
    </source>
</evidence>
<protein>
    <recommendedName>
        <fullName evidence="1">Aminotransferase-like plant mobile domain-containing protein</fullName>
    </recommendedName>
</protein>
<dbReference type="Proteomes" id="UP001358586">
    <property type="component" value="Chromosome 9"/>
</dbReference>